<feature type="compositionally biased region" description="Acidic residues" evidence="1">
    <location>
        <begin position="703"/>
        <end position="713"/>
    </location>
</feature>
<reference evidence="3 4" key="1">
    <citation type="submission" date="2018-09" db="EMBL/GenBank/DDBJ databases">
        <title>A high-quality reference genome of wild soybean provides a powerful tool to mine soybean genomes.</title>
        <authorList>
            <person name="Xie M."/>
            <person name="Chung C.Y.L."/>
            <person name="Li M.-W."/>
            <person name="Wong F.-L."/>
            <person name="Chan T.-F."/>
            <person name="Lam H.-M."/>
        </authorList>
    </citation>
    <scope>NUCLEOTIDE SEQUENCE [LARGE SCALE GENOMIC DNA]</scope>
    <source>
        <strain evidence="4">cv. W05</strain>
        <tissue evidence="3">Hypocotyl of etiolated seedlings</tissue>
    </source>
</reference>
<dbReference type="SUPFAM" id="SSF53098">
    <property type="entry name" value="Ribonuclease H-like"/>
    <property type="match status" value="1"/>
</dbReference>
<evidence type="ECO:0000259" key="2">
    <source>
        <dbReference type="PROSITE" id="PS50994"/>
    </source>
</evidence>
<accession>A0A445M058</accession>
<proteinExistence type="predicted"/>
<gene>
    <name evidence="3" type="ORF">D0Y65_000765</name>
</gene>
<comment type="caution">
    <text evidence="3">The sequence shown here is derived from an EMBL/GenBank/DDBJ whole genome shotgun (WGS) entry which is preliminary data.</text>
</comment>
<feature type="domain" description="Integrase catalytic" evidence="2">
    <location>
        <begin position="149"/>
        <end position="316"/>
    </location>
</feature>
<dbReference type="InterPro" id="IPR001584">
    <property type="entry name" value="Integrase_cat-core"/>
</dbReference>
<dbReference type="InterPro" id="IPR036397">
    <property type="entry name" value="RNaseH_sf"/>
</dbReference>
<keyword evidence="4" id="KW-1185">Reference proteome</keyword>
<feature type="compositionally biased region" description="Acidic residues" evidence="1">
    <location>
        <begin position="681"/>
        <end position="694"/>
    </location>
</feature>
<dbReference type="InterPro" id="IPR056924">
    <property type="entry name" value="SH3_Tf2-1"/>
</dbReference>
<dbReference type="PANTHER" id="PTHR45835:SF99">
    <property type="entry name" value="CHROMO DOMAIN-CONTAINING PROTEIN-RELATED"/>
    <property type="match status" value="1"/>
</dbReference>
<feature type="region of interest" description="Disordered" evidence="1">
    <location>
        <begin position="681"/>
        <end position="752"/>
    </location>
</feature>
<dbReference type="Gene3D" id="3.30.420.10">
    <property type="entry name" value="Ribonuclease H-like superfamily/Ribonuclease H"/>
    <property type="match status" value="1"/>
</dbReference>
<dbReference type="GO" id="GO:0003676">
    <property type="term" value="F:nucleic acid binding"/>
    <property type="evidence" value="ECO:0007669"/>
    <property type="project" value="InterPro"/>
</dbReference>
<dbReference type="Pfam" id="PF24626">
    <property type="entry name" value="SH3_Tf2-1"/>
    <property type="match status" value="1"/>
</dbReference>
<dbReference type="PROSITE" id="PS50994">
    <property type="entry name" value="INTEGRASE"/>
    <property type="match status" value="1"/>
</dbReference>
<evidence type="ECO:0000256" key="1">
    <source>
        <dbReference type="SAM" id="MobiDB-lite"/>
    </source>
</evidence>
<sequence length="752" mass="86538">MMSLEQRLIEEFRDLNLAIEMRPKSLFVGALQITNEFVDHVREAQEDDPFLQGKVLDAMGDKDVEFKKDTTGLIRFKGRICVPPLDDLKVKILEEAHKSRLSFHPGMTKMYQDLKRSFWWHGIKKDVAEYVAKCLTCQKAKAEHQRPSGKLKPLEILEWKWESISMDFVSSLPKTSHGHDAVWVIVDRLTKSAHFIPVNLKYKMEKLVELYIKEVIRLHGIPSSIVSDRDPRFTSRFWTSLHEALGTKLKLSSAYHPQTDGQTERTIQTLEDLLRACIIEQQGNWMECLPLIEFTYNNSYQANIGMAPFEALYGRKCKTPICWYDDGEAVLLGPEMLQQITEQVKMIREKIKASQDRQKSYYDKRRKPLDFQEREHVFLKVSPVTGVGRALKSRKLTPKYLGPYQILKKIGPVAYQIDLPPSLSNLHLVFHVSQLRRYNPDPSHVLALDEVQVKDNLTYKAQPQKITDRRMKSLRGKEIALVKVQWGPDEGDSTWELEDRVRELYPKKREELEPEKRHANRGRILAFIRSIFSLLVAEYEVTAREEIFRKLFPSHIAFLFFFFLSIEASIKAPNFAHHFYSKLQREAIFGVVKRTSMLWDFEFQQNFSTCAENACALLVMGKGDWALVIDYQFGVIDYTVLPATVHPEKPARTLQQPVEWILPTPTPYRLVEPVQVIEVSFSEEDPEEDPEELPPEPAVDALDFPEDDEDPLPDVDSPKDIMSVSEADSTEESGPGGTANSEDSIIANGSLD</sequence>
<evidence type="ECO:0000313" key="3">
    <source>
        <dbReference type="EMBL" id="RZC28924.1"/>
    </source>
</evidence>
<dbReference type="InterPro" id="IPR012337">
    <property type="entry name" value="RNaseH-like_sf"/>
</dbReference>
<dbReference type="Proteomes" id="UP000289340">
    <property type="component" value="Chromosome 1"/>
</dbReference>
<dbReference type="AlphaFoldDB" id="A0A445M058"/>
<dbReference type="PANTHER" id="PTHR45835">
    <property type="entry name" value="YALI0A06105P"/>
    <property type="match status" value="1"/>
</dbReference>
<dbReference type="GO" id="GO:0015074">
    <property type="term" value="P:DNA integration"/>
    <property type="evidence" value="ECO:0007669"/>
    <property type="project" value="InterPro"/>
</dbReference>
<dbReference type="InterPro" id="IPR041588">
    <property type="entry name" value="Integrase_H2C2"/>
</dbReference>
<organism evidence="3 4">
    <name type="scientific">Glycine soja</name>
    <name type="common">Wild soybean</name>
    <dbReference type="NCBI Taxonomy" id="3848"/>
    <lineage>
        <taxon>Eukaryota</taxon>
        <taxon>Viridiplantae</taxon>
        <taxon>Streptophyta</taxon>
        <taxon>Embryophyta</taxon>
        <taxon>Tracheophyta</taxon>
        <taxon>Spermatophyta</taxon>
        <taxon>Magnoliopsida</taxon>
        <taxon>eudicotyledons</taxon>
        <taxon>Gunneridae</taxon>
        <taxon>Pentapetalae</taxon>
        <taxon>rosids</taxon>
        <taxon>fabids</taxon>
        <taxon>Fabales</taxon>
        <taxon>Fabaceae</taxon>
        <taxon>Papilionoideae</taxon>
        <taxon>50 kb inversion clade</taxon>
        <taxon>NPAAA clade</taxon>
        <taxon>indigoferoid/millettioid clade</taxon>
        <taxon>Phaseoleae</taxon>
        <taxon>Glycine</taxon>
        <taxon>Glycine subgen. Soja</taxon>
    </lineage>
</organism>
<name>A0A445M058_GLYSO</name>
<evidence type="ECO:0000313" key="4">
    <source>
        <dbReference type="Proteomes" id="UP000289340"/>
    </source>
</evidence>
<protein>
    <submittedName>
        <fullName evidence="3">Transposon Tf2-11 polyprotein</fullName>
    </submittedName>
</protein>
<dbReference type="Gene3D" id="1.10.340.70">
    <property type="match status" value="1"/>
</dbReference>
<dbReference type="EMBL" id="QZWG01000001">
    <property type="protein sequence ID" value="RZC28924.1"/>
    <property type="molecule type" value="Genomic_DNA"/>
</dbReference>
<dbReference type="Pfam" id="PF17921">
    <property type="entry name" value="Integrase_H2C2"/>
    <property type="match status" value="1"/>
</dbReference>